<feature type="transmembrane region" description="Helical" evidence="6">
    <location>
        <begin position="87"/>
        <end position="106"/>
    </location>
</feature>
<feature type="region of interest" description="Disordered" evidence="5">
    <location>
        <begin position="1"/>
        <end position="25"/>
    </location>
</feature>
<dbReference type="Pfam" id="PF04932">
    <property type="entry name" value="Wzy_C"/>
    <property type="match status" value="1"/>
</dbReference>
<feature type="transmembrane region" description="Helical" evidence="6">
    <location>
        <begin position="170"/>
        <end position="190"/>
    </location>
</feature>
<feature type="transmembrane region" description="Helical" evidence="6">
    <location>
        <begin position="112"/>
        <end position="134"/>
    </location>
</feature>
<organism evidence="8 9">
    <name type="scientific">Actinomycetospora straminea</name>
    <dbReference type="NCBI Taxonomy" id="663607"/>
    <lineage>
        <taxon>Bacteria</taxon>
        <taxon>Bacillati</taxon>
        <taxon>Actinomycetota</taxon>
        <taxon>Actinomycetes</taxon>
        <taxon>Pseudonocardiales</taxon>
        <taxon>Pseudonocardiaceae</taxon>
        <taxon>Actinomycetospora</taxon>
    </lineage>
</organism>
<evidence type="ECO:0000259" key="7">
    <source>
        <dbReference type="Pfam" id="PF04932"/>
    </source>
</evidence>
<dbReference type="InterPro" id="IPR051533">
    <property type="entry name" value="WaaL-like"/>
</dbReference>
<feature type="transmembrane region" description="Helical" evidence="6">
    <location>
        <begin position="268"/>
        <end position="285"/>
    </location>
</feature>
<keyword evidence="4 6" id="KW-0472">Membrane</keyword>
<comment type="caution">
    <text evidence="8">The sequence shown here is derived from an EMBL/GenBank/DDBJ whole genome shotgun (WGS) entry which is preliminary data.</text>
</comment>
<feature type="transmembrane region" description="Helical" evidence="6">
    <location>
        <begin position="146"/>
        <end position="164"/>
    </location>
</feature>
<dbReference type="GO" id="GO:0016874">
    <property type="term" value="F:ligase activity"/>
    <property type="evidence" value="ECO:0007669"/>
    <property type="project" value="UniProtKB-KW"/>
</dbReference>
<comment type="subcellular location">
    <subcellularLocation>
        <location evidence="1">Membrane</location>
        <topology evidence="1">Multi-pass membrane protein</topology>
    </subcellularLocation>
</comment>
<feature type="domain" description="O-antigen ligase-related" evidence="7">
    <location>
        <begin position="279"/>
        <end position="439"/>
    </location>
</feature>
<sequence length="527" mass="55191">MNGRPAMDMWRATGKRSPKQVSSSAAGRALVNLRHRGEPPGSLACSSNTAESVTTDLRVAKEDIAASEVSARTPTSSRRALVRATQFRRPSLVVAAVIFGASYEVSVAGEDAFGATFGDGLTVVLVILAAVLAFRSGRPALGVRPAMLLAAVAIATSASVLASTDTSESFIGYLRWMQLFVLVPAAVLIVHRDCVDDRVITGAFVGMAVFQGAIGLNQYLTGTGASYDGNPVRATGTFGASNVISMSTVVGLGLVAALGVALRTDRPWVRWIALVTALGLVAPLLVSFSRGSLIGVIVAAVAVTALARPRVLLTSAVTAVCVAAIAVLTATPGTLDQDEGGVGARLVSITASTSERADQSVIDRYSLWGAALDMWMRQPVSGVGIRSFPEYRDTEAPLSLSSSSDTEQVGQGFHRQQLLSPHNMYLLVLAEQGVIGALAVGALLVGPPIVLLWRRIRGTLVRPSIMQSVTFGMSVFVLVTFVYGDIGGPNSAVIAVVVGLTVKHSFGTKSVDQAGHRQAEPRWRATR</sequence>
<feature type="transmembrane region" description="Helical" evidence="6">
    <location>
        <begin position="240"/>
        <end position="261"/>
    </location>
</feature>
<evidence type="ECO:0000256" key="2">
    <source>
        <dbReference type="ARBA" id="ARBA00022692"/>
    </source>
</evidence>
<dbReference type="InterPro" id="IPR007016">
    <property type="entry name" value="O-antigen_ligase-rel_domated"/>
</dbReference>
<keyword evidence="3 6" id="KW-1133">Transmembrane helix</keyword>
<evidence type="ECO:0000256" key="5">
    <source>
        <dbReference type="SAM" id="MobiDB-lite"/>
    </source>
</evidence>
<dbReference type="PANTHER" id="PTHR37422:SF13">
    <property type="entry name" value="LIPOPOLYSACCHARIDE BIOSYNTHESIS PROTEIN PA4999-RELATED"/>
    <property type="match status" value="1"/>
</dbReference>
<feature type="transmembrane region" description="Helical" evidence="6">
    <location>
        <begin position="312"/>
        <end position="331"/>
    </location>
</feature>
<gene>
    <name evidence="8" type="ORF">GCM10023203_10390</name>
</gene>
<dbReference type="PANTHER" id="PTHR37422">
    <property type="entry name" value="TEICHURONIC ACID BIOSYNTHESIS PROTEIN TUAE"/>
    <property type="match status" value="1"/>
</dbReference>
<evidence type="ECO:0000313" key="9">
    <source>
        <dbReference type="Proteomes" id="UP001500457"/>
    </source>
</evidence>
<name>A0ABP9E282_9PSEU</name>
<reference evidence="9" key="1">
    <citation type="journal article" date="2019" name="Int. J. Syst. Evol. Microbiol.">
        <title>The Global Catalogue of Microorganisms (GCM) 10K type strain sequencing project: providing services to taxonomists for standard genome sequencing and annotation.</title>
        <authorList>
            <consortium name="The Broad Institute Genomics Platform"/>
            <consortium name="The Broad Institute Genome Sequencing Center for Infectious Disease"/>
            <person name="Wu L."/>
            <person name="Ma J."/>
        </authorList>
    </citation>
    <scope>NUCLEOTIDE SEQUENCE [LARGE SCALE GENOMIC DNA]</scope>
    <source>
        <strain evidence="9">JCM 17983</strain>
    </source>
</reference>
<dbReference type="Proteomes" id="UP001500457">
    <property type="component" value="Unassembled WGS sequence"/>
</dbReference>
<keyword evidence="8" id="KW-0436">Ligase</keyword>
<evidence type="ECO:0000256" key="3">
    <source>
        <dbReference type="ARBA" id="ARBA00022989"/>
    </source>
</evidence>
<feature type="transmembrane region" description="Helical" evidence="6">
    <location>
        <begin position="291"/>
        <end position="307"/>
    </location>
</feature>
<proteinExistence type="predicted"/>
<feature type="transmembrane region" description="Helical" evidence="6">
    <location>
        <begin position="199"/>
        <end position="220"/>
    </location>
</feature>
<evidence type="ECO:0000256" key="1">
    <source>
        <dbReference type="ARBA" id="ARBA00004141"/>
    </source>
</evidence>
<keyword evidence="9" id="KW-1185">Reference proteome</keyword>
<dbReference type="EMBL" id="BAABHQ010000002">
    <property type="protein sequence ID" value="GAA4864423.1"/>
    <property type="molecule type" value="Genomic_DNA"/>
</dbReference>
<evidence type="ECO:0000256" key="4">
    <source>
        <dbReference type="ARBA" id="ARBA00023136"/>
    </source>
</evidence>
<evidence type="ECO:0000256" key="6">
    <source>
        <dbReference type="SAM" id="Phobius"/>
    </source>
</evidence>
<evidence type="ECO:0000313" key="8">
    <source>
        <dbReference type="EMBL" id="GAA4864423.1"/>
    </source>
</evidence>
<keyword evidence="2 6" id="KW-0812">Transmembrane</keyword>
<feature type="transmembrane region" description="Helical" evidence="6">
    <location>
        <begin position="433"/>
        <end position="453"/>
    </location>
</feature>
<accession>A0ABP9E282</accession>
<protein>
    <submittedName>
        <fullName evidence="8">O-antigen ligase family protein</fullName>
    </submittedName>
</protein>